<dbReference type="KEGG" id="kpie:N5580_15730"/>
<accession>A0AAJ5QIG5</accession>
<feature type="transmembrane region" description="Helical" evidence="4">
    <location>
        <begin position="171"/>
        <end position="190"/>
    </location>
</feature>
<evidence type="ECO:0000313" key="6">
    <source>
        <dbReference type="EMBL" id="WBG90512.1"/>
    </source>
</evidence>
<feature type="DNA-binding region" description="OmpR/PhoB-type" evidence="2">
    <location>
        <begin position="2"/>
        <end position="106"/>
    </location>
</feature>
<dbReference type="InterPro" id="IPR016032">
    <property type="entry name" value="Sig_transdc_resp-reg_C-effctor"/>
</dbReference>
<dbReference type="SUPFAM" id="SSF46894">
    <property type="entry name" value="C-terminal effector domain of the bipartite response regulators"/>
    <property type="match status" value="1"/>
</dbReference>
<dbReference type="Pfam" id="PF00486">
    <property type="entry name" value="Trans_reg_C"/>
    <property type="match status" value="1"/>
</dbReference>
<sequence>MENYYLIDGRLCFYPVTNVLKPLDDSIAEVVLSKPASRCFLLLIERQGEVVSHDDFINEVWGKKGIVVTRNTYYQSISILRKRLKALGFDDDVIVTLPRKGLMLSEEVAVIKQNNLNPESVSAEAEEASVPGGDAMTSSSLPGDNQQALLHASETEKSNSQSWLLNVKARYGGVIIAAIVCALVVAAYLAL</sequence>
<dbReference type="EMBL" id="CP104758">
    <property type="protein sequence ID" value="WBG90512.1"/>
    <property type="molecule type" value="Genomic_DNA"/>
</dbReference>
<gene>
    <name evidence="6" type="ORF">N5580_15730</name>
</gene>
<dbReference type="RefSeq" id="WP_269949533.1">
    <property type="nucleotide sequence ID" value="NZ_CP104758.1"/>
</dbReference>
<dbReference type="Proteomes" id="UP001211544">
    <property type="component" value="Chromosome"/>
</dbReference>
<evidence type="ECO:0000259" key="5">
    <source>
        <dbReference type="PROSITE" id="PS51755"/>
    </source>
</evidence>
<dbReference type="GO" id="GO:0003677">
    <property type="term" value="F:DNA binding"/>
    <property type="evidence" value="ECO:0007669"/>
    <property type="project" value="UniProtKB-UniRule"/>
</dbReference>
<organism evidence="6 7">
    <name type="scientific">Pantoea piersonii</name>
    <dbReference type="NCBI Taxonomy" id="2364647"/>
    <lineage>
        <taxon>Bacteria</taxon>
        <taxon>Pseudomonadati</taxon>
        <taxon>Pseudomonadota</taxon>
        <taxon>Gammaproteobacteria</taxon>
        <taxon>Enterobacterales</taxon>
        <taxon>Erwiniaceae</taxon>
        <taxon>Pantoea</taxon>
    </lineage>
</organism>
<protein>
    <submittedName>
        <fullName evidence="6">Winged helix-turn-helix domain-containing protein</fullName>
    </submittedName>
</protein>
<dbReference type="AlphaFoldDB" id="A0AAJ5QIG5"/>
<name>A0AAJ5QIG5_9GAMM</name>
<dbReference type="PROSITE" id="PS51755">
    <property type="entry name" value="OMPR_PHOB"/>
    <property type="match status" value="1"/>
</dbReference>
<keyword evidence="4" id="KW-0472">Membrane</keyword>
<keyword evidence="1 2" id="KW-0238">DNA-binding</keyword>
<evidence type="ECO:0000256" key="4">
    <source>
        <dbReference type="SAM" id="Phobius"/>
    </source>
</evidence>
<keyword evidence="7" id="KW-1185">Reference proteome</keyword>
<dbReference type="GO" id="GO:0000160">
    <property type="term" value="P:phosphorelay signal transduction system"/>
    <property type="evidence" value="ECO:0007669"/>
    <property type="project" value="InterPro"/>
</dbReference>
<reference evidence="6 7" key="1">
    <citation type="journal article" date="2022" name="J Glob Antimicrob Resist">
        <title>First complete genome of a multidrug resistant strain of the novel human pathogen Kalamiella piersonii (GABEKP28) identified in human saliva.</title>
        <authorList>
            <person name="McDonagh F."/>
            <person name="Singh N.K."/>
            <person name="Venkateswaran K."/>
            <person name="Lonappan A.M."/>
            <person name="Hallahan B."/>
            <person name="Tuohy A."/>
            <person name="Burke L."/>
            <person name="Kovarova A."/>
            <person name="Miliotis G."/>
        </authorList>
    </citation>
    <scope>NUCLEOTIDE SEQUENCE [LARGE SCALE GENOMIC DNA]</scope>
    <source>
        <strain evidence="6 7">GABEKP28</strain>
    </source>
</reference>
<feature type="domain" description="OmpR/PhoB-type" evidence="5">
    <location>
        <begin position="2"/>
        <end position="106"/>
    </location>
</feature>
<dbReference type="GO" id="GO:0006355">
    <property type="term" value="P:regulation of DNA-templated transcription"/>
    <property type="evidence" value="ECO:0007669"/>
    <property type="project" value="InterPro"/>
</dbReference>
<feature type="region of interest" description="Disordered" evidence="3">
    <location>
        <begin position="120"/>
        <end position="143"/>
    </location>
</feature>
<evidence type="ECO:0000313" key="7">
    <source>
        <dbReference type="Proteomes" id="UP001211544"/>
    </source>
</evidence>
<proteinExistence type="predicted"/>
<keyword evidence="4" id="KW-0812">Transmembrane</keyword>
<evidence type="ECO:0000256" key="1">
    <source>
        <dbReference type="ARBA" id="ARBA00023125"/>
    </source>
</evidence>
<keyword evidence="4" id="KW-1133">Transmembrane helix</keyword>
<dbReference type="Gene3D" id="1.10.10.10">
    <property type="entry name" value="Winged helix-like DNA-binding domain superfamily/Winged helix DNA-binding domain"/>
    <property type="match status" value="1"/>
</dbReference>
<dbReference type="SMART" id="SM00862">
    <property type="entry name" value="Trans_reg_C"/>
    <property type="match status" value="1"/>
</dbReference>
<dbReference type="InterPro" id="IPR036388">
    <property type="entry name" value="WH-like_DNA-bd_sf"/>
</dbReference>
<dbReference type="InterPro" id="IPR001867">
    <property type="entry name" value="OmpR/PhoB-type_DNA-bd"/>
</dbReference>
<evidence type="ECO:0000256" key="2">
    <source>
        <dbReference type="PROSITE-ProRule" id="PRU01091"/>
    </source>
</evidence>
<evidence type="ECO:0000256" key="3">
    <source>
        <dbReference type="SAM" id="MobiDB-lite"/>
    </source>
</evidence>